<protein>
    <recommendedName>
        <fullName evidence="2">Pectinesterase inhibitor domain-containing protein</fullName>
    </recommendedName>
</protein>
<keyword evidence="4" id="KW-1185">Reference proteome</keyword>
<gene>
    <name evidence="3" type="ORF">LTRI10_LOCUS8142</name>
</gene>
<name>A0AAV2CY00_9ROSI</name>
<proteinExistence type="predicted"/>
<dbReference type="InterPro" id="IPR006501">
    <property type="entry name" value="Pectinesterase_inhib_dom"/>
</dbReference>
<keyword evidence="1" id="KW-0812">Transmembrane</keyword>
<dbReference type="Gene3D" id="1.20.140.40">
    <property type="entry name" value="Invertase/pectin methylesterase inhibitor family protein"/>
    <property type="match status" value="1"/>
</dbReference>
<organism evidence="3 4">
    <name type="scientific">Linum trigynum</name>
    <dbReference type="NCBI Taxonomy" id="586398"/>
    <lineage>
        <taxon>Eukaryota</taxon>
        <taxon>Viridiplantae</taxon>
        <taxon>Streptophyta</taxon>
        <taxon>Embryophyta</taxon>
        <taxon>Tracheophyta</taxon>
        <taxon>Spermatophyta</taxon>
        <taxon>Magnoliopsida</taxon>
        <taxon>eudicotyledons</taxon>
        <taxon>Gunneridae</taxon>
        <taxon>Pentapetalae</taxon>
        <taxon>rosids</taxon>
        <taxon>fabids</taxon>
        <taxon>Malpighiales</taxon>
        <taxon>Linaceae</taxon>
        <taxon>Linum</taxon>
    </lineage>
</organism>
<keyword evidence="1" id="KW-1133">Transmembrane helix</keyword>
<evidence type="ECO:0000313" key="4">
    <source>
        <dbReference type="Proteomes" id="UP001497516"/>
    </source>
</evidence>
<dbReference type="SUPFAM" id="SSF101148">
    <property type="entry name" value="Plant invertase/pectin methylesterase inhibitor"/>
    <property type="match status" value="1"/>
</dbReference>
<evidence type="ECO:0000259" key="2">
    <source>
        <dbReference type="Pfam" id="PF04043"/>
    </source>
</evidence>
<keyword evidence="1" id="KW-0472">Membrane</keyword>
<feature type="domain" description="Pectinesterase inhibitor" evidence="2">
    <location>
        <begin position="1"/>
        <end position="58"/>
    </location>
</feature>
<dbReference type="InterPro" id="IPR035513">
    <property type="entry name" value="Invertase/methylesterase_inhib"/>
</dbReference>
<dbReference type="GO" id="GO:0004857">
    <property type="term" value="F:enzyme inhibitor activity"/>
    <property type="evidence" value="ECO:0007669"/>
    <property type="project" value="InterPro"/>
</dbReference>
<sequence>MADLTTWVGAALTDQDTCLDGFRDQEEVSVKSKSKSSMKMVRRQVRRVGYIMSNALALITRLASTGLA</sequence>
<dbReference type="EMBL" id="OZ034814">
    <property type="protein sequence ID" value="CAL1360725.1"/>
    <property type="molecule type" value="Genomic_DNA"/>
</dbReference>
<evidence type="ECO:0000256" key="1">
    <source>
        <dbReference type="SAM" id="Phobius"/>
    </source>
</evidence>
<feature type="transmembrane region" description="Helical" evidence="1">
    <location>
        <begin position="48"/>
        <end position="67"/>
    </location>
</feature>
<dbReference type="Pfam" id="PF04043">
    <property type="entry name" value="PMEI"/>
    <property type="match status" value="1"/>
</dbReference>
<reference evidence="3 4" key="1">
    <citation type="submission" date="2024-04" db="EMBL/GenBank/DDBJ databases">
        <authorList>
            <person name="Fracassetti M."/>
        </authorList>
    </citation>
    <scope>NUCLEOTIDE SEQUENCE [LARGE SCALE GENOMIC DNA]</scope>
</reference>
<dbReference type="AlphaFoldDB" id="A0AAV2CY00"/>
<dbReference type="Proteomes" id="UP001497516">
    <property type="component" value="Chromosome 10"/>
</dbReference>
<accession>A0AAV2CY00</accession>
<evidence type="ECO:0000313" key="3">
    <source>
        <dbReference type="EMBL" id="CAL1360725.1"/>
    </source>
</evidence>